<dbReference type="InterPro" id="IPR014729">
    <property type="entry name" value="Rossmann-like_a/b/a_fold"/>
</dbReference>
<dbReference type="Gene3D" id="3.40.50.620">
    <property type="entry name" value="HUPs"/>
    <property type="match status" value="1"/>
</dbReference>
<dbReference type="InterPro" id="IPR002500">
    <property type="entry name" value="PAPS_reduct_dom"/>
</dbReference>
<dbReference type="HOGENOM" id="CLU_1014190_0_0_2"/>
<dbReference type="Proteomes" id="UP000001107">
    <property type="component" value="Chromosome"/>
</dbReference>
<sequence length="295" mass="34343">MQSIKKIPNGKEIVECEICLHNSKTRPMFKHAGKKIICIECMNALKFPRNFEEMEKEVTEYLDELRIKNNKYNCILGFSGGKDSVVALYLLVNKLRIRPLCVTIDNGYLAEEAILNCKNITKHFGVDWLVINKDFTKFFKETISKGESPCRICSSMNMHEIWQFARQTNINTIVTGHELPFGTTAIREMKKNIKMLRLLSVYQLTEEDRYEILKELPWKNPELGGYTTNCLVLAPALREFRKKHGFSFEFDRICAMIRYGLMDKEKAKSALKCPEFSDDVYEELKKRGLNLKELE</sequence>
<keyword evidence="3" id="KW-1185">Reference proteome</keyword>
<dbReference type="STRING" id="406327.Mevan_1529"/>
<dbReference type="AlphaFoldDB" id="A6USF1"/>
<dbReference type="GO" id="GO:0003824">
    <property type="term" value="F:catalytic activity"/>
    <property type="evidence" value="ECO:0007669"/>
    <property type="project" value="InterPro"/>
</dbReference>
<protein>
    <submittedName>
        <fullName evidence="2">ATP binding related protein</fullName>
    </submittedName>
</protein>
<feature type="domain" description="Phosphoadenosine phosphosulphate reductase" evidence="1">
    <location>
        <begin position="74"/>
        <end position="176"/>
    </location>
</feature>
<dbReference type="InterPro" id="IPR052188">
    <property type="entry name" value="Ni-pincer_cofactor_biosynth"/>
</dbReference>
<dbReference type="EMBL" id="CP000742">
    <property type="protein sequence ID" value="ABR55423.1"/>
    <property type="molecule type" value="Genomic_DNA"/>
</dbReference>
<dbReference type="KEGG" id="mvn:Mevan_1529"/>
<organism evidence="2 3">
    <name type="scientific">Methanococcus vannielii (strain ATCC 35089 / DSM 1224 / JCM 13029 / OCM 148 / SB)</name>
    <dbReference type="NCBI Taxonomy" id="406327"/>
    <lineage>
        <taxon>Archaea</taxon>
        <taxon>Methanobacteriati</taxon>
        <taxon>Methanobacteriota</taxon>
        <taxon>Methanomada group</taxon>
        <taxon>Methanococci</taxon>
        <taxon>Methanococcales</taxon>
        <taxon>Methanococcaceae</taxon>
        <taxon>Methanococcus</taxon>
    </lineage>
</organism>
<dbReference type="Pfam" id="PF01507">
    <property type="entry name" value="PAPS_reduct"/>
    <property type="match status" value="1"/>
</dbReference>
<dbReference type="eggNOG" id="arCOG00046">
    <property type="taxonomic scope" value="Archaea"/>
</dbReference>
<dbReference type="GeneID" id="5325089"/>
<gene>
    <name evidence="2" type="ordered locus">Mevan_1529</name>
</gene>
<dbReference type="OrthoDB" id="10500at2157"/>
<dbReference type="RefSeq" id="WP_012066337.1">
    <property type="nucleotide sequence ID" value="NC_009634.1"/>
</dbReference>
<name>A6USF1_METVS</name>
<evidence type="ECO:0000313" key="3">
    <source>
        <dbReference type="Proteomes" id="UP000001107"/>
    </source>
</evidence>
<dbReference type="PANTHER" id="PTHR43169">
    <property type="entry name" value="EXSB FAMILY PROTEIN"/>
    <property type="match status" value="1"/>
</dbReference>
<accession>A6USF1</accession>
<evidence type="ECO:0000313" key="2">
    <source>
        <dbReference type="EMBL" id="ABR55423.1"/>
    </source>
</evidence>
<dbReference type="PANTHER" id="PTHR43169:SF3">
    <property type="entry name" value="ATPASE, PP-LOOP SUPERFAMILY-RELATED"/>
    <property type="match status" value="1"/>
</dbReference>
<reference evidence="2" key="1">
    <citation type="submission" date="2007-06" db="EMBL/GenBank/DDBJ databases">
        <title>Complete sequence of Methanococcus vannielii SB.</title>
        <authorList>
            <consortium name="US DOE Joint Genome Institute"/>
            <person name="Copeland A."/>
            <person name="Lucas S."/>
            <person name="Lapidus A."/>
            <person name="Barry K."/>
            <person name="Glavina del Rio T."/>
            <person name="Dalin E."/>
            <person name="Tice H."/>
            <person name="Pitluck S."/>
            <person name="Chain P."/>
            <person name="Malfatti S."/>
            <person name="Shin M."/>
            <person name="Vergez L."/>
            <person name="Schmutz J."/>
            <person name="Larimer F."/>
            <person name="Land M."/>
            <person name="Hauser L."/>
            <person name="Kyrpides N."/>
            <person name="Anderson I."/>
            <person name="Sieprawska-Lupa M."/>
            <person name="Whitman W.B."/>
            <person name="Richardson P."/>
        </authorList>
    </citation>
    <scope>NUCLEOTIDE SEQUENCE [LARGE SCALE GENOMIC DNA]</scope>
    <source>
        <strain evidence="2">SB</strain>
    </source>
</reference>
<proteinExistence type="predicted"/>
<dbReference type="SUPFAM" id="SSF52402">
    <property type="entry name" value="Adenine nucleotide alpha hydrolases-like"/>
    <property type="match status" value="1"/>
</dbReference>
<evidence type="ECO:0000259" key="1">
    <source>
        <dbReference type="Pfam" id="PF01507"/>
    </source>
</evidence>